<dbReference type="HOGENOM" id="CLU_2427182_0_0_1"/>
<sequence length="91" mass="10772">MTRHIHLYISLTMSILVTWYELGGISSKMWHTTFLYLGVFVCHRRTHPCSDIFFLFHRPTFHPSNTFTSQVLFIQHLAKRPQNSAISLMYL</sequence>
<protein>
    <submittedName>
        <fullName evidence="2">Uncharacterized protein</fullName>
    </submittedName>
</protein>
<dbReference type="Proteomes" id="UP000027222">
    <property type="component" value="Unassembled WGS sequence"/>
</dbReference>
<keyword evidence="3" id="KW-1185">Reference proteome</keyword>
<evidence type="ECO:0000256" key="1">
    <source>
        <dbReference type="SAM" id="Phobius"/>
    </source>
</evidence>
<evidence type="ECO:0000313" key="3">
    <source>
        <dbReference type="Proteomes" id="UP000027222"/>
    </source>
</evidence>
<gene>
    <name evidence="2" type="ORF">GALMADRAFT_1251906</name>
</gene>
<feature type="transmembrane region" description="Helical" evidence="1">
    <location>
        <begin position="6"/>
        <end position="22"/>
    </location>
</feature>
<keyword evidence="1" id="KW-0472">Membrane</keyword>
<dbReference type="EMBL" id="KL142374">
    <property type="protein sequence ID" value="KDR78476.1"/>
    <property type="molecule type" value="Genomic_DNA"/>
</dbReference>
<reference evidence="3" key="1">
    <citation type="journal article" date="2014" name="Proc. Natl. Acad. Sci. U.S.A.">
        <title>Extensive sampling of basidiomycete genomes demonstrates inadequacy of the white-rot/brown-rot paradigm for wood decay fungi.</title>
        <authorList>
            <person name="Riley R."/>
            <person name="Salamov A.A."/>
            <person name="Brown D.W."/>
            <person name="Nagy L.G."/>
            <person name="Floudas D."/>
            <person name="Held B.W."/>
            <person name="Levasseur A."/>
            <person name="Lombard V."/>
            <person name="Morin E."/>
            <person name="Otillar R."/>
            <person name="Lindquist E.A."/>
            <person name="Sun H."/>
            <person name="LaButti K.M."/>
            <person name="Schmutz J."/>
            <person name="Jabbour D."/>
            <person name="Luo H."/>
            <person name="Baker S.E."/>
            <person name="Pisabarro A.G."/>
            <person name="Walton J.D."/>
            <person name="Blanchette R.A."/>
            <person name="Henrissat B."/>
            <person name="Martin F."/>
            <person name="Cullen D."/>
            <person name="Hibbett D.S."/>
            <person name="Grigoriev I.V."/>
        </authorList>
    </citation>
    <scope>NUCLEOTIDE SEQUENCE [LARGE SCALE GENOMIC DNA]</scope>
    <source>
        <strain evidence="3">CBS 339.88</strain>
    </source>
</reference>
<proteinExistence type="predicted"/>
<organism evidence="2 3">
    <name type="scientific">Galerina marginata (strain CBS 339.88)</name>
    <dbReference type="NCBI Taxonomy" id="685588"/>
    <lineage>
        <taxon>Eukaryota</taxon>
        <taxon>Fungi</taxon>
        <taxon>Dikarya</taxon>
        <taxon>Basidiomycota</taxon>
        <taxon>Agaricomycotina</taxon>
        <taxon>Agaricomycetes</taxon>
        <taxon>Agaricomycetidae</taxon>
        <taxon>Agaricales</taxon>
        <taxon>Agaricineae</taxon>
        <taxon>Strophariaceae</taxon>
        <taxon>Galerina</taxon>
    </lineage>
</organism>
<evidence type="ECO:0000313" key="2">
    <source>
        <dbReference type="EMBL" id="KDR78476.1"/>
    </source>
</evidence>
<dbReference type="AlphaFoldDB" id="A0A067T5V1"/>
<accession>A0A067T5V1</accession>
<keyword evidence="1" id="KW-0812">Transmembrane</keyword>
<name>A0A067T5V1_GALM3</name>
<keyword evidence="1" id="KW-1133">Transmembrane helix</keyword>